<evidence type="ECO:0000313" key="3">
    <source>
        <dbReference type="Proteomes" id="UP000241167"/>
    </source>
</evidence>
<dbReference type="SUPFAM" id="SSF55486">
    <property type="entry name" value="Metalloproteases ('zincins'), catalytic domain"/>
    <property type="match status" value="1"/>
</dbReference>
<evidence type="ECO:0000256" key="1">
    <source>
        <dbReference type="SAM" id="MobiDB-lite"/>
    </source>
</evidence>
<dbReference type="OrthoDB" id="178184at2"/>
<dbReference type="CDD" id="cd09598">
    <property type="entry name" value="M4_like"/>
    <property type="match status" value="1"/>
</dbReference>
<dbReference type="RefSeq" id="WP_106512610.1">
    <property type="nucleotide sequence ID" value="NZ_PXYI01000003.1"/>
</dbReference>
<name>A0A2P7QR57_9SPHN</name>
<comment type="caution">
    <text evidence="2">The sequence shown here is derived from an EMBL/GenBank/DDBJ whole genome shotgun (WGS) entry which is preliminary data.</text>
</comment>
<dbReference type="EMBL" id="PXYI01000003">
    <property type="protein sequence ID" value="PSJ40458.1"/>
    <property type="molecule type" value="Genomic_DNA"/>
</dbReference>
<proteinExistence type="predicted"/>
<organism evidence="2 3">
    <name type="scientific">Allosphingosinicella deserti</name>
    <dbReference type="NCBI Taxonomy" id="2116704"/>
    <lineage>
        <taxon>Bacteria</taxon>
        <taxon>Pseudomonadati</taxon>
        <taxon>Pseudomonadota</taxon>
        <taxon>Alphaproteobacteria</taxon>
        <taxon>Sphingomonadales</taxon>
        <taxon>Sphingomonadaceae</taxon>
        <taxon>Allosphingosinicella</taxon>
    </lineage>
</organism>
<sequence>MRDNHPLPISLVPTPTRQFNRAFDQRQSNRQSTLPALKLVRSTDRDDAAPAAPPPGTEPPRFASRALIYKQDPTVEEIGIRKILLNGAFQEGPRSARIEVRGVSPVAPNAMNDFIQAPGTEGFDTVHTFSIVHEALAMCQRTLGKPIRWQWNGGGDSTPIEVFPRAGETMNAFYSRDEQCLKFFFFEAPGPTPATVFTCRSFDIVAHEAGHAILDSLQPDWLDADADPQCGALHEAFGDLIAIFLALSQSDQVEALIVQTKGDLHNKTFLSDLAEEFGLALGRDNGLRNADNDKRMSEVSSEVHDLSQVFTGGIYDVLADAFELERGLGRDTEAQTLMRVSQTIFSLVLEAFRSAPERNASFADVVSGMAALCPKEGQGPGYRRAILNQFARREVIDVKAAAGNKKGASIASVRHAHLGVKANGLQDRSGCCGTLRLREYSAADRAFAGEVKALADGLGGRKATAGGTQAEAAE</sequence>
<evidence type="ECO:0000313" key="2">
    <source>
        <dbReference type="EMBL" id="PSJ40458.1"/>
    </source>
</evidence>
<feature type="compositionally biased region" description="Polar residues" evidence="1">
    <location>
        <begin position="23"/>
        <end position="34"/>
    </location>
</feature>
<feature type="region of interest" description="Disordered" evidence="1">
    <location>
        <begin position="23"/>
        <end position="61"/>
    </location>
</feature>
<dbReference type="AlphaFoldDB" id="A0A2P7QR57"/>
<protein>
    <recommendedName>
        <fullName evidence="4">Peptidase M4 domain-containing protein</fullName>
    </recommendedName>
</protein>
<keyword evidence="3" id="KW-1185">Reference proteome</keyword>
<gene>
    <name evidence="2" type="ORF">C7I55_08970</name>
</gene>
<accession>A0A2P7QR57</accession>
<dbReference type="Proteomes" id="UP000241167">
    <property type="component" value="Unassembled WGS sequence"/>
</dbReference>
<evidence type="ECO:0008006" key="4">
    <source>
        <dbReference type="Google" id="ProtNLM"/>
    </source>
</evidence>
<reference evidence="2 3" key="1">
    <citation type="submission" date="2018-03" db="EMBL/GenBank/DDBJ databases">
        <title>The draft genome of Sphingosinicella sp. GL-C-18.</title>
        <authorList>
            <person name="Liu L."/>
            <person name="Li L."/>
            <person name="Liang L."/>
            <person name="Zhang X."/>
            <person name="Wang T."/>
        </authorList>
    </citation>
    <scope>NUCLEOTIDE SEQUENCE [LARGE SCALE GENOMIC DNA]</scope>
    <source>
        <strain evidence="2 3">GL-C-18</strain>
    </source>
</reference>